<accession>A0A8H4KGT9</accession>
<evidence type="ECO:0000256" key="2">
    <source>
        <dbReference type="SAM" id="SignalP"/>
    </source>
</evidence>
<evidence type="ECO:0000313" key="6">
    <source>
        <dbReference type="Proteomes" id="UP000605986"/>
    </source>
</evidence>
<dbReference type="GO" id="GO:0006508">
    <property type="term" value="P:proteolysis"/>
    <property type="evidence" value="ECO:0007669"/>
    <property type="project" value="InterPro"/>
</dbReference>
<feature type="chain" id="PRO_5034316726" evidence="2">
    <location>
        <begin position="18"/>
        <end position="712"/>
    </location>
</feature>
<sequence length="712" mass="78604">MIPFISLLALSLPLVGASSIEPCSVVSNYIKKWEIKNSTLPLYIPGQTAEECLKSIPFYPKTASKFIDELTKYIQWQSTLEALKNPPDTYTSDAVDLMAGLEKIRKTEYSSQWAFDQAINALFTSAHDDHLFVRLCSVGIFSFMPGDREPLVSVSKDGISKPEIYTLSDSLLLNNTRTKVSPVVSINGENADTYLGRVANMSATSQDPDARYNSVFFNNARLANELSGGSYLNSNVYVNATTYEFRNGSTVTLQNVAEVKDTSFQPKNGKDIYDLYCRPESASNSSERSLKRRSKPQPLTRRSSSSGPAGYPNAPFHDPFFQMNGYYLDDDTMVMLIPSFSTDDDHPSTSPLRISHEAETIVRKAQKDGRKIIIDVTNNGGGNVDRAYNLFKLFFPDKFPYSATTFRRHEVSEALAKTFSVVNDTFVGNEVDPFGYNIQVTPDQKGDFKSYQDYLGNKIELGTPVSSLAAVYNYTMWSDDSIPIRGYGGLPLLKKQPFKAEDILIVSDGICASTCHLFVTLMTNHGGVRSLSIGGRPNGKPMQVLGGVRGGQAFTFEKISNITRSATAVMEESPEKFKKLFPQSEMERFASMSPIPLKDFPIAISDGGVNFRNSYMEGNDDLPLQFAYQAADCRLYYTLENILHPETVWQSAKQAIWGNGTCIKGSTGGAGSLGDKNKNKYTEEKGKVNGAKGLNVGRAGLGMVAAVMVFWL</sequence>
<dbReference type="InterPro" id="IPR056186">
    <property type="entry name" value="PDZ_CPAF-rel"/>
</dbReference>
<dbReference type="InterPro" id="IPR029045">
    <property type="entry name" value="ClpP/crotonase-like_dom_sf"/>
</dbReference>
<feature type="domain" description="CPAF-like PDZ" evidence="4">
    <location>
        <begin position="149"/>
        <end position="262"/>
    </location>
</feature>
<dbReference type="EMBL" id="JAADJG010000309">
    <property type="protein sequence ID" value="KAF4449008.1"/>
    <property type="molecule type" value="Genomic_DNA"/>
</dbReference>
<reference evidence="5" key="1">
    <citation type="submission" date="2020-01" db="EMBL/GenBank/DDBJ databases">
        <title>Identification and distribution of gene clusters putatively required for synthesis of sphingolipid metabolism inhibitors in phylogenetically diverse species of the filamentous fungus Fusarium.</title>
        <authorList>
            <person name="Kim H.-S."/>
            <person name="Busman M."/>
            <person name="Brown D.W."/>
            <person name="Divon H."/>
            <person name="Uhlig S."/>
            <person name="Proctor R.H."/>
        </authorList>
    </citation>
    <scope>NUCLEOTIDE SEQUENCE</scope>
    <source>
        <strain evidence="5">NRRL 53441</strain>
    </source>
</reference>
<evidence type="ECO:0000259" key="4">
    <source>
        <dbReference type="Pfam" id="PF23658"/>
    </source>
</evidence>
<dbReference type="PANTHER" id="PTHR37049">
    <property type="entry name" value="PEPTIDASE S41 FAMILY PROTEIN"/>
    <property type="match status" value="1"/>
</dbReference>
<dbReference type="Pfam" id="PF03572">
    <property type="entry name" value="Peptidase_S41"/>
    <property type="match status" value="1"/>
</dbReference>
<feature type="region of interest" description="Disordered" evidence="1">
    <location>
        <begin position="283"/>
        <end position="311"/>
    </location>
</feature>
<evidence type="ECO:0000259" key="3">
    <source>
        <dbReference type="Pfam" id="PF03572"/>
    </source>
</evidence>
<feature type="signal peptide" evidence="2">
    <location>
        <begin position="1"/>
        <end position="17"/>
    </location>
</feature>
<gene>
    <name evidence="5" type="ORF">F53441_7658</name>
</gene>
<dbReference type="InterPro" id="IPR052766">
    <property type="entry name" value="S41A_metabolite_peptidase"/>
</dbReference>
<dbReference type="Pfam" id="PF23658">
    <property type="entry name" value="PDZ_CPAF_rel"/>
    <property type="match status" value="1"/>
</dbReference>
<dbReference type="GO" id="GO:0008236">
    <property type="term" value="F:serine-type peptidase activity"/>
    <property type="evidence" value="ECO:0007669"/>
    <property type="project" value="InterPro"/>
</dbReference>
<feature type="domain" description="Tail specific protease" evidence="3">
    <location>
        <begin position="354"/>
        <end position="405"/>
    </location>
</feature>
<dbReference type="AlphaFoldDB" id="A0A8H4KGT9"/>
<evidence type="ECO:0000256" key="1">
    <source>
        <dbReference type="SAM" id="MobiDB-lite"/>
    </source>
</evidence>
<protein>
    <submittedName>
        <fullName evidence="5">Peptidase S41</fullName>
    </submittedName>
</protein>
<comment type="caution">
    <text evidence="5">The sequence shown here is derived from an EMBL/GenBank/DDBJ whole genome shotgun (WGS) entry which is preliminary data.</text>
</comment>
<dbReference type="SUPFAM" id="SSF52096">
    <property type="entry name" value="ClpP/crotonase"/>
    <property type="match status" value="1"/>
</dbReference>
<proteinExistence type="predicted"/>
<keyword evidence="2" id="KW-0732">Signal</keyword>
<dbReference type="Proteomes" id="UP000605986">
    <property type="component" value="Unassembled WGS sequence"/>
</dbReference>
<organism evidence="5 6">
    <name type="scientific">Fusarium austroafricanum</name>
    <dbReference type="NCBI Taxonomy" id="2364996"/>
    <lineage>
        <taxon>Eukaryota</taxon>
        <taxon>Fungi</taxon>
        <taxon>Dikarya</taxon>
        <taxon>Ascomycota</taxon>
        <taxon>Pezizomycotina</taxon>
        <taxon>Sordariomycetes</taxon>
        <taxon>Hypocreomycetidae</taxon>
        <taxon>Hypocreales</taxon>
        <taxon>Nectriaceae</taxon>
        <taxon>Fusarium</taxon>
        <taxon>Fusarium concolor species complex</taxon>
    </lineage>
</organism>
<keyword evidence="6" id="KW-1185">Reference proteome</keyword>
<evidence type="ECO:0000313" key="5">
    <source>
        <dbReference type="EMBL" id="KAF4449008.1"/>
    </source>
</evidence>
<dbReference type="OrthoDB" id="27214at2759"/>
<name>A0A8H4KGT9_9HYPO</name>
<dbReference type="Gene3D" id="3.90.226.10">
    <property type="entry name" value="2-enoyl-CoA Hydratase, Chain A, domain 1"/>
    <property type="match status" value="1"/>
</dbReference>
<dbReference type="PANTHER" id="PTHR37049:SF4">
    <property type="entry name" value="RHODANESE DOMAIN-CONTAINING PROTEIN"/>
    <property type="match status" value="1"/>
</dbReference>
<dbReference type="InterPro" id="IPR005151">
    <property type="entry name" value="Tail-specific_protease"/>
</dbReference>